<dbReference type="PANTHER" id="PTHR30627:SF2">
    <property type="entry name" value="PEPTIDOGLYCAN D,D-TRANSPEPTIDASE MRDA"/>
    <property type="match status" value="1"/>
</dbReference>
<evidence type="ECO:0000256" key="14">
    <source>
        <dbReference type="SAM" id="Phobius"/>
    </source>
</evidence>
<dbReference type="AlphaFoldDB" id="A0A7V8U6I1"/>
<dbReference type="Pfam" id="PF03717">
    <property type="entry name" value="PBP_dimer"/>
    <property type="match status" value="1"/>
</dbReference>
<keyword evidence="7 14" id="KW-0812">Transmembrane</keyword>
<keyword evidence="18" id="KW-1185">Reference proteome</keyword>
<dbReference type="InterPro" id="IPR005311">
    <property type="entry name" value="PBP_dimer"/>
</dbReference>
<dbReference type="Pfam" id="PF00905">
    <property type="entry name" value="Transpeptidase"/>
    <property type="match status" value="1"/>
</dbReference>
<evidence type="ECO:0000256" key="4">
    <source>
        <dbReference type="ARBA" id="ARBA00022519"/>
    </source>
</evidence>
<dbReference type="GO" id="GO:0008360">
    <property type="term" value="P:regulation of cell shape"/>
    <property type="evidence" value="ECO:0007669"/>
    <property type="project" value="UniProtKB-KW"/>
</dbReference>
<proteinExistence type="predicted"/>
<accession>A0A7V8U6I1</accession>
<comment type="caution">
    <text evidence="17">The sequence shown here is derived from an EMBL/GenBank/DDBJ whole genome shotgun (WGS) entry which is preliminary data.</text>
</comment>
<dbReference type="EC" id="3.4.16.4" evidence="17"/>
<dbReference type="InterPro" id="IPR017790">
    <property type="entry name" value="Penicillin-binding_protein_2"/>
</dbReference>
<dbReference type="InterPro" id="IPR012338">
    <property type="entry name" value="Beta-lactam/transpept-like"/>
</dbReference>
<evidence type="ECO:0000256" key="3">
    <source>
        <dbReference type="ARBA" id="ARBA00022475"/>
    </source>
</evidence>
<dbReference type="GO" id="GO:0071972">
    <property type="term" value="F:peptidoglycan L,D-transpeptidase activity"/>
    <property type="evidence" value="ECO:0007669"/>
    <property type="project" value="TreeGrafter"/>
</dbReference>
<evidence type="ECO:0000313" key="17">
    <source>
        <dbReference type="EMBL" id="MBA1372876.1"/>
    </source>
</evidence>
<dbReference type="InterPro" id="IPR050515">
    <property type="entry name" value="Beta-lactam/transpept"/>
</dbReference>
<dbReference type="SUPFAM" id="SSF56519">
    <property type="entry name" value="Penicillin binding protein dimerisation domain"/>
    <property type="match status" value="1"/>
</dbReference>
<evidence type="ECO:0000259" key="16">
    <source>
        <dbReference type="Pfam" id="PF03717"/>
    </source>
</evidence>
<evidence type="ECO:0000256" key="10">
    <source>
        <dbReference type="ARBA" id="ARBA00022984"/>
    </source>
</evidence>
<evidence type="ECO:0000256" key="2">
    <source>
        <dbReference type="ARBA" id="ARBA00004236"/>
    </source>
</evidence>
<gene>
    <name evidence="17" type="primary">mrdA</name>
    <name evidence="17" type="ORF">FG486_00875</name>
</gene>
<evidence type="ECO:0000256" key="1">
    <source>
        <dbReference type="ARBA" id="ARBA00004167"/>
    </source>
</evidence>
<keyword evidence="10" id="KW-0573">Peptidoglycan synthesis</keyword>
<keyword evidence="3" id="KW-1003">Cell membrane</keyword>
<evidence type="ECO:0000256" key="7">
    <source>
        <dbReference type="ARBA" id="ARBA00022692"/>
    </source>
</evidence>
<keyword evidence="13" id="KW-0961">Cell wall biogenesis/degradation</keyword>
<dbReference type="InterPro" id="IPR001460">
    <property type="entry name" value="PCN-bd_Tpept"/>
</dbReference>
<keyword evidence="4" id="KW-0997">Cell inner membrane</keyword>
<dbReference type="NCBIfam" id="TIGR03423">
    <property type="entry name" value="pbp2_mrdA"/>
    <property type="match status" value="1"/>
</dbReference>
<dbReference type="Proteomes" id="UP000589292">
    <property type="component" value="Unassembled WGS sequence"/>
</dbReference>
<feature type="domain" description="Penicillin-binding protein transpeptidase" evidence="15">
    <location>
        <begin position="268"/>
        <end position="586"/>
    </location>
</feature>
<evidence type="ECO:0000313" key="18">
    <source>
        <dbReference type="Proteomes" id="UP000589292"/>
    </source>
</evidence>
<name>A0A7V8U6I1_9SPHN</name>
<evidence type="ECO:0000259" key="15">
    <source>
        <dbReference type="Pfam" id="PF00905"/>
    </source>
</evidence>
<dbReference type="RefSeq" id="WP_181266082.1">
    <property type="nucleotide sequence ID" value="NZ_BAAAGB010000002.1"/>
</dbReference>
<reference evidence="17 18" key="1">
    <citation type="journal article" date="1994" name="Int. J. Syst. Bacteriol.">
        <title>Phylogenetic positions of novel aerobic, bacteriochlorophyll a-containing bacteria and description of Roseococcus thiosulfatophilus gen. nov., sp. nov., Erythromicrobium ramosum gen. nov., sp. nov., and Erythrobacter litoralis sp. nov.</title>
        <authorList>
            <person name="Yurkov V."/>
            <person name="Stackebrandt E."/>
            <person name="Holmes A."/>
            <person name="Fuerst J.A."/>
            <person name="Hugenholtz P."/>
            <person name="Golecki J."/>
            <person name="Gad'on N."/>
            <person name="Gorlenko V.M."/>
            <person name="Kompantseva E.I."/>
            <person name="Drews G."/>
        </authorList>
    </citation>
    <scope>NUCLEOTIDE SEQUENCE [LARGE SCALE GENOMIC DNA]</scope>
    <source>
        <strain evidence="17 18">KR-99</strain>
    </source>
</reference>
<dbReference type="Gene3D" id="3.30.1390.30">
    <property type="entry name" value="Penicillin-binding protein 2a, domain 3"/>
    <property type="match status" value="1"/>
</dbReference>
<dbReference type="EMBL" id="VDES01000001">
    <property type="protein sequence ID" value="MBA1372876.1"/>
    <property type="molecule type" value="Genomic_DNA"/>
</dbReference>
<evidence type="ECO:0000256" key="8">
    <source>
        <dbReference type="ARBA" id="ARBA00022801"/>
    </source>
</evidence>
<dbReference type="Gene3D" id="3.40.710.10">
    <property type="entry name" value="DD-peptidase/beta-lactamase superfamily"/>
    <property type="match status" value="1"/>
</dbReference>
<protein>
    <submittedName>
        <fullName evidence="17">Penicillin-binding protein 2</fullName>
        <ecNumber evidence="17">3.4.16.4</ecNumber>
    </submittedName>
</protein>
<feature type="transmembrane region" description="Helical" evidence="14">
    <location>
        <begin position="21"/>
        <end position="41"/>
    </location>
</feature>
<dbReference type="GO" id="GO:0009002">
    <property type="term" value="F:serine-type D-Ala-D-Ala carboxypeptidase activity"/>
    <property type="evidence" value="ECO:0007669"/>
    <property type="project" value="UniProtKB-EC"/>
</dbReference>
<dbReference type="GO" id="GO:0006508">
    <property type="term" value="P:proteolysis"/>
    <property type="evidence" value="ECO:0007669"/>
    <property type="project" value="UniProtKB-KW"/>
</dbReference>
<dbReference type="GO" id="GO:0071555">
    <property type="term" value="P:cell wall organization"/>
    <property type="evidence" value="ECO:0007669"/>
    <property type="project" value="UniProtKB-KW"/>
</dbReference>
<dbReference type="InterPro" id="IPR036138">
    <property type="entry name" value="PBP_dimer_sf"/>
</dbReference>
<dbReference type="Gene3D" id="3.90.1310.10">
    <property type="entry name" value="Penicillin-binding protein 2a (Domain 2)"/>
    <property type="match status" value="1"/>
</dbReference>
<evidence type="ECO:0000256" key="9">
    <source>
        <dbReference type="ARBA" id="ARBA00022960"/>
    </source>
</evidence>
<evidence type="ECO:0000256" key="13">
    <source>
        <dbReference type="ARBA" id="ARBA00023316"/>
    </source>
</evidence>
<dbReference type="GO" id="GO:0005886">
    <property type="term" value="C:plasma membrane"/>
    <property type="evidence" value="ECO:0007669"/>
    <property type="project" value="UniProtKB-SubCell"/>
</dbReference>
<keyword evidence="8 17" id="KW-0378">Hydrolase</keyword>
<evidence type="ECO:0000256" key="12">
    <source>
        <dbReference type="ARBA" id="ARBA00023136"/>
    </source>
</evidence>
<dbReference type="SUPFAM" id="SSF56601">
    <property type="entry name" value="beta-lactamase/transpeptidase-like"/>
    <property type="match status" value="1"/>
</dbReference>
<dbReference type="PANTHER" id="PTHR30627">
    <property type="entry name" value="PEPTIDOGLYCAN D,D-TRANSPEPTIDASE"/>
    <property type="match status" value="1"/>
</dbReference>
<keyword evidence="6" id="KW-0645">Protease</keyword>
<evidence type="ECO:0000256" key="5">
    <source>
        <dbReference type="ARBA" id="ARBA00022645"/>
    </source>
</evidence>
<dbReference type="GO" id="GO:0008658">
    <property type="term" value="F:penicillin binding"/>
    <property type="evidence" value="ECO:0007669"/>
    <property type="project" value="InterPro"/>
</dbReference>
<evidence type="ECO:0000256" key="11">
    <source>
        <dbReference type="ARBA" id="ARBA00022989"/>
    </source>
</evidence>
<organism evidence="17 18">
    <name type="scientific">Sphingomonas ursincola</name>
    <dbReference type="NCBI Taxonomy" id="56361"/>
    <lineage>
        <taxon>Bacteria</taxon>
        <taxon>Pseudomonadati</taxon>
        <taxon>Pseudomonadota</taxon>
        <taxon>Alphaproteobacteria</taxon>
        <taxon>Sphingomonadales</taxon>
        <taxon>Sphingomonadaceae</taxon>
        <taxon>Sphingomonas</taxon>
    </lineage>
</organism>
<dbReference type="GO" id="GO:0009252">
    <property type="term" value="P:peptidoglycan biosynthetic process"/>
    <property type="evidence" value="ECO:0007669"/>
    <property type="project" value="UniProtKB-KW"/>
</dbReference>
<feature type="domain" description="Penicillin-binding protein dimerisation" evidence="16">
    <location>
        <begin position="64"/>
        <end position="236"/>
    </location>
</feature>
<keyword evidence="9" id="KW-0133">Cell shape</keyword>
<evidence type="ECO:0000256" key="6">
    <source>
        <dbReference type="ARBA" id="ARBA00022670"/>
    </source>
</evidence>
<sequence length="639" mass="69387">MIRPGKLITRNSLNITFNRRTMLIGGAQGLVGAILAARMAYISVVENERYKMLSESNRVNLTLIPPRRGWIIDRNGKPLANNKADFRVDLIPQRVRDVDGTIDQLATILKMTPDKVDDLRAAMKDARGLQPVPVAAGLSYEDFAALSVRLPDLPGVAPQRGFSRQYPTGAAVGHLLGYVGIANAEEYEENKNPLLITPGFKIGKDGLEKYFEPQLQGKPGARKVEVTARGKIVRELGVQEDVPGKPLKLTIDGGLQEFVARRMGRESGAAVVIDCQTGGILAFSSMPCFDPNSFSDGIGRLEYAMLSQDERVPLLNKATRGLYPPGSTLKPMAAVACLQHGVDPEETINCPGGYRLGNRFYQCLGRHGPVNMVRAIEKSCNTYFYAQAHRLGYDKIAMVAREMGLGEDFNLAGLNQRYGTIPDSEWKMRKFKQAWTASDSLNAVIGQGYVICNPLQLAVMVARLASGRKLYPHLIPDNRVAPTLPYPPEHLAIAHQGMAQVVSQGTAARSKLPLEGIAMAGKTGTAQVRGLGSGSRGGAGVPWKYRDHGLFVCFAPVEQPLYAAAVVIEHGLGGSRAAAPVAKDFMTYMFDPQKAMDSLLAMEAGWGGNIQERMASEFASFRARAEGRVAEPPPQEAAD</sequence>
<keyword evidence="5 17" id="KW-0121">Carboxypeptidase</keyword>
<keyword evidence="11 14" id="KW-1133">Transmembrane helix</keyword>
<comment type="subcellular location">
    <subcellularLocation>
        <location evidence="2">Cell membrane</location>
    </subcellularLocation>
    <subcellularLocation>
        <location evidence="1">Membrane</location>
        <topology evidence="1">Single-pass membrane protein</topology>
    </subcellularLocation>
</comment>
<keyword evidence="12 14" id="KW-0472">Membrane</keyword>